<dbReference type="AlphaFoldDB" id="A0A3B0TDB4"/>
<dbReference type="SMART" id="SM00062">
    <property type="entry name" value="PBPb"/>
    <property type="match status" value="1"/>
</dbReference>
<evidence type="ECO:0000259" key="2">
    <source>
        <dbReference type="SMART" id="SM00062"/>
    </source>
</evidence>
<evidence type="ECO:0000313" key="3">
    <source>
        <dbReference type="EMBL" id="VAW15988.1"/>
    </source>
</evidence>
<reference evidence="3" key="1">
    <citation type="submission" date="2018-06" db="EMBL/GenBank/DDBJ databases">
        <authorList>
            <person name="Zhirakovskaya E."/>
        </authorList>
    </citation>
    <scope>NUCLEOTIDE SEQUENCE</scope>
</reference>
<dbReference type="Pfam" id="PF00497">
    <property type="entry name" value="SBP_bac_3"/>
    <property type="match status" value="1"/>
</dbReference>
<dbReference type="CDD" id="cd13530">
    <property type="entry name" value="PBP2_peptides_like"/>
    <property type="match status" value="1"/>
</dbReference>
<dbReference type="SUPFAM" id="SSF53850">
    <property type="entry name" value="Periplasmic binding protein-like II"/>
    <property type="match status" value="1"/>
</dbReference>
<feature type="domain" description="Solute-binding protein family 3/N-terminal" evidence="2">
    <location>
        <begin position="1"/>
        <end position="174"/>
    </location>
</feature>
<dbReference type="InterPro" id="IPR001638">
    <property type="entry name" value="Solute-binding_3/MltF_N"/>
</dbReference>
<dbReference type="Gene3D" id="3.40.190.10">
    <property type="entry name" value="Periplasmic binding protein-like II"/>
    <property type="match status" value="2"/>
</dbReference>
<gene>
    <name evidence="3" type="ORF">MNBD_ALPHA11-98</name>
</gene>
<dbReference type="PANTHER" id="PTHR35936">
    <property type="entry name" value="MEMBRANE-BOUND LYTIC MUREIN TRANSGLYCOSYLASE F"/>
    <property type="match status" value="1"/>
</dbReference>
<organism evidence="3">
    <name type="scientific">hydrothermal vent metagenome</name>
    <dbReference type="NCBI Taxonomy" id="652676"/>
    <lineage>
        <taxon>unclassified sequences</taxon>
        <taxon>metagenomes</taxon>
        <taxon>ecological metagenomes</taxon>
    </lineage>
</organism>
<keyword evidence="1" id="KW-0732">Signal</keyword>
<sequence>GVKDYDINMQQYSITEERRQTIDFSAPYYTAAAAVLVRNPSVEAGAQPNIASLKGLKWGAAAGTTANELINTLIAPDSQTLLYDDNADITEALKSNQIDAVLLDLPSALFTAAVFLDDGVVLGQFLPDATGELDQFGAVLEKGNPLLECVDAALVEMAADGTLASIEARWLQSETGVPVIE</sequence>
<proteinExistence type="predicted"/>
<evidence type="ECO:0000256" key="1">
    <source>
        <dbReference type="ARBA" id="ARBA00022729"/>
    </source>
</evidence>
<accession>A0A3B0TDB4</accession>
<dbReference type="PANTHER" id="PTHR35936:SF17">
    <property type="entry name" value="ARGININE-BINDING EXTRACELLULAR PROTEIN ARTP"/>
    <property type="match status" value="1"/>
</dbReference>
<protein>
    <recommendedName>
        <fullName evidence="2">Solute-binding protein family 3/N-terminal domain-containing protein</fullName>
    </recommendedName>
</protein>
<dbReference type="EMBL" id="UOEQ01000080">
    <property type="protein sequence ID" value="VAW15988.1"/>
    <property type="molecule type" value="Genomic_DNA"/>
</dbReference>
<feature type="non-terminal residue" evidence="3">
    <location>
        <position position="1"/>
    </location>
</feature>
<name>A0A3B0TDB4_9ZZZZ</name>